<reference evidence="2" key="1">
    <citation type="journal article" date="2015" name="PLoS Genet.">
        <title>The dynamic genome and transcriptome of the human fungal pathogen Blastomyces and close relative Emmonsia.</title>
        <authorList>
            <person name="Munoz J.F."/>
            <person name="Gauthier G.M."/>
            <person name="Desjardins C.A."/>
            <person name="Gallo J.E."/>
            <person name="Holder J."/>
            <person name="Sullivan T.D."/>
            <person name="Marty A.J."/>
            <person name="Carmen J.C."/>
            <person name="Chen Z."/>
            <person name="Ding L."/>
            <person name="Gujja S."/>
            <person name="Magrini V."/>
            <person name="Misas E."/>
            <person name="Mitreva M."/>
            <person name="Priest M."/>
            <person name="Saif S."/>
            <person name="Whiston E.A."/>
            <person name="Young S."/>
            <person name="Zeng Q."/>
            <person name="Goldman W.E."/>
            <person name="Mardis E.R."/>
            <person name="Taylor J.W."/>
            <person name="McEwen J.G."/>
            <person name="Clay O.K."/>
            <person name="Klein B.S."/>
            <person name="Cuomo C.A."/>
        </authorList>
    </citation>
    <scope>NUCLEOTIDE SEQUENCE [LARGE SCALE GENOMIC DNA]</scope>
    <source>
        <strain evidence="2">SLH14081</strain>
    </source>
</reference>
<name>A0A179UU51_BLAGS</name>
<keyword evidence="2" id="KW-1185">Reference proteome</keyword>
<protein>
    <submittedName>
        <fullName evidence="1">Uncharacterized protein</fullName>
    </submittedName>
</protein>
<accession>A0A179UU51</accession>
<dbReference type="KEGG" id="bgh:BDBG_17515"/>
<dbReference type="GeneID" id="8502951"/>
<dbReference type="AlphaFoldDB" id="A0A179UU51"/>
<evidence type="ECO:0000313" key="2">
    <source>
        <dbReference type="Proteomes" id="UP000002038"/>
    </source>
</evidence>
<dbReference type="VEuPathDB" id="FungiDB:BDBG_17515"/>
<dbReference type="OrthoDB" id="4188133at2759"/>
<organism evidence="1 2">
    <name type="scientific">Blastomyces gilchristii (strain SLH14081)</name>
    <name type="common">Blastomyces dermatitidis</name>
    <dbReference type="NCBI Taxonomy" id="559298"/>
    <lineage>
        <taxon>Eukaryota</taxon>
        <taxon>Fungi</taxon>
        <taxon>Dikarya</taxon>
        <taxon>Ascomycota</taxon>
        <taxon>Pezizomycotina</taxon>
        <taxon>Eurotiomycetes</taxon>
        <taxon>Eurotiomycetidae</taxon>
        <taxon>Onygenales</taxon>
        <taxon>Ajellomycetaceae</taxon>
        <taxon>Blastomyces</taxon>
    </lineage>
</organism>
<sequence length="382" mass="41555">MSSRPFNPLPTFPIPIQWDVPGRIAQLRAMIDDPATSQAQKINLQVAINLYHSKELPGRFKYIQNGKVVSLKDINFKQPYWVEGYGQQLSSRATIPATVPGLSSAPSQPVCNPSSQQLAHHMIYNTYAEGTGGHEIFARIRPIPGLLSSSLSITVTMLNDTGSDVLTVFDTDLTALAIPPTYEGFGTYVSVSTPNGIIIRQQVIVDIQLLDSQGNPVSDWIREEGVITPAALGVGRLSGDGIRQSLYFATAPGNQHLSAWPEGDGDADADAQRASWRQIRDTITKVGLEGLELPSALLLVGDHAADAMFHRTLDEALRDMIPTHRDDVDGLRWSLDKRGQEKNPCEISSLDYAVVCFPGGKGGWPCEAIFRGTQVLLGASRV</sequence>
<dbReference type="Proteomes" id="UP000002038">
    <property type="component" value="Unassembled WGS sequence"/>
</dbReference>
<dbReference type="RefSeq" id="XP_002622763.2">
    <property type="nucleotide sequence ID" value="XM_002622717.2"/>
</dbReference>
<proteinExistence type="predicted"/>
<evidence type="ECO:0000313" key="1">
    <source>
        <dbReference type="EMBL" id="OAT11380.1"/>
    </source>
</evidence>
<gene>
    <name evidence="1" type="ORF">BDBG_17515</name>
</gene>
<dbReference type="EMBL" id="GG657463">
    <property type="protein sequence ID" value="OAT11380.1"/>
    <property type="molecule type" value="Genomic_DNA"/>
</dbReference>